<dbReference type="AlphaFoldDB" id="A0A381NB45"/>
<accession>A0A381NB45</accession>
<protein>
    <recommendedName>
        <fullName evidence="2">Deoxynucleoside monophosphate kinase</fullName>
    </recommendedName>
</protein>
<dbReference type="SUPFAM" id="SSF52540">
    <property type="entry name" value="P-loop containing nucleoside triphosphate hydrolases"/>
    <property type="match status" value="1"/>
</dbReference>
<dbReference type="InterPro" id="IPR027417">
    <property type="entry name" value="P-loop_NTPase"/>
</dbReference>
<gene>
    <name evidence="1" type="ORF">METZ01_LOCUS4694</name>
</gene>
<evidence type="ECO:0000313" key="1">
    <source>
        <dbReference type="EMBL" id="SUZ51840.1"/>
    </source>
</evidence>
<dbReference type="Pfam" id="PF21448">
    <property type="entry name" value="DNMK"/>
    <property type="match status" value="2"/>
</dbReference>
<organism evidence="1">
    <name type="scientific">marine metagenome</name>
    <dbReference type="NCBI Taxonomy" id="408172"/>
    <lineage>
        <taxon>unclassified sequences</taxon>
        <taxon>metagenomes</taxon>
        <taxon>ecological metagenomes</taxon>
    </lineage>
</organism>
<proteinExistence type="predicted"/>
<evidence type="ECO:0008006" key="2">
    <source>
        <dbReference type="Google" id="ProtNLM"/>
    </source>
</evidence>
<dbReference type="InterPro" id="IPR048444">
    <property type="entry name" value="DNMK"/>
</dbReference>
<reference evidence="1" key="1">
    <citation type="submission" date="2018-05" db="EMBL/GenBank/DDBJ databases">
        <authorList>
            <person name="Lanie J.A."/>
            <person name="Ng W.-L."/>
            <person name="Kazmierczak K.M."/>
            <person name="Andrzejewski T.M."/>
            <person name="Davidsen T.M."/>
            <person name="Wayne K.J."/>
            <person name="Tettelin H."/>
            <person name="Glass J.I."/>
            <person name="Rusch D."/>
            <person name="Podicherti R."/>
            <person name="Tsui H.-C.T."/>
            <person name="Winkler M.E."/>
        </authorList>
    </citation>
    <scope>NUCLEOTIDE SEQUENCE</scope>
</reference>
<name>A0A381NB45_9ZZZZ</name>
<dbReference type="EMBL" id="UINC01000242">
    <property type="protein sequence ID" value="SUZ51840.1"/>
    <property type="molecule type" value="Genomic_DNA"/>
</dbReference>
<sequence length="188" mass="22445">MNQNLIGITGYKRSGKDTAGEYFIKQGYIKYAFAGPLKKACQEIFMFTDEQTEGKDKEKYDDRWNISARKVFQRFGTEIFRENLADFYPEMEKIKENFWTYRFKIWYENQLKINKDIKIVVTDVRFDNEANIIKELGGIIIKVKRKKIINLDQHKSETSIEKIKCDYLVKNDSNIENYYKKLTKIVKN</sequence>
<dbReference type="Gene3D" id="3.40.50.300">
    <property type="entry name" value="P-loop containing nucleotide triphosphate hydrolases"/>
    <property type="match status" value="1"/>
</dbReference>